<proteinExistence type="predicted"/>
<evidence type="ECO:0000313" key="4">
    <source>
        <dbReference type="Proteomes" id="UP001049518"/>
    </source>
</evidence>
<dbReference type="Proteomes" id="UP001049518">
    <property type="component" value="Chromosome"/>
</dbReference>
<dbReference type="RefSeq" id="WP_231330984.1">
    <property type="nucleotide sequence ID" value="NZ_CP059572.1"/>
</dbReference>
<feature type="transmembrane region" description="Helical" evidence="2">
    <location>
        <begin position="125"/>
        <end position="145"/>
    </location>
</feature>
<feature type="transmembrane region" description="Helical" evidence="2">
    <location>
        <begin position="174"/>
        <end position="195"/>
    </location>
</feature>
<evidence type="ECO:0000256" key="1">
    <source>
        <dbReference type="SAM" id="MobiDB-lite"/>
    </source>
</evidence>
<feature type="transmembrane region" description="Helical" evidence="2">
    <location>
        <begin position="49"/>
        <end position="71"/>
    </location>
</feature>
<protein>
    <submittedName>
        <fullName evidence="3">Uncharacterized protein</fullName>
    </submittedName>
</protein>
<keyword evidence="4" id="KW-1185">Reference proteome</keyword>
<name>A0ABX8R1Z2_9ACTN</name>
<feature type="compositionally biased region" description="Polar residues" evidence="1">
    <location>
        <begin position="213"/>
        <end position="240"/>
    </location>
</feature>
<sequence length="304" mass="32298">MTGDLGSDADGARSRPTFLPPDDGYPPQDPPVDPVDHAPDARPAGRRGVLWDLIMIIIGGVLLVAAFLPWARAQVVVDLLGRPLSRDLGSVAGIDADDLVVAVPVLAVIAIVLAFWDLIARDSRIGGLAAVPAVLALLTCGVFVLRLSGVRDDLPGDALPEDGLDVGYEISVRYGWYLAVAACLLLIAVSLARPLTERLAPSRRYGPYAQPSYAEQSYTEQSYTDQTYAEQAHSEQSSPEPSYAGQGHAEPFFGEAPPQQASPEGVVSGGAEEQAGPEEERRSASGEEAGTRRDEASELRKDQS</sequence>
<feature type="compositionally biased region" description="Pro residues" evidence="1">
    <location>
        <begin position="23"/>
        <end position="33"/>
    </location>
</feature>
<keyword evidence="2" id="KW-0812">Transmembrane</keyword>
<gene>
    <name evidence="3" type="ORF">AGRA3207_006520</name>
</gene>
<reference evidence="3" key="1">
    <citation type="submission" date="2020-07" db="EMBL/GenBank/DDBJ databases">
        <authorList>
            <person name="Tarantini F.S."/>
            <person name="Hong K.W."/>
            <person name="Chan K.G."/>
        </authorList>
    </citation>
    <scope>NUCLEOTIDE SEQUENCE</scope>
    <source>
        <strain evidence="3">32-07</strain>
    </source>
</reference>
<evidence type="ECO:0000313" key="3">
    <source>
        <dbReference type="EMBL" id="QXJ25079.1"/>
    </source>
</evidence>
<feature type="compositionally biased region" description="Basic and acidic residues" evidence="1">
    <location>
        <begin position="278"/>
        <end position="304"/>
    </location>
</feature>
<keyword evidence="2" id="KW-1133">Transmembrane helix</keyword>
<feature type="region of interest" description="Disordered" evidence="1">
    <location>
        <begin position="1"/>
        <end position="39"/>
    </location>
</feature>
<evidence type="ECO:0000256" key="2">
    <source>
        <dbReference type="SAM" id="Phobius"/>
    </source>
</evidence>
<keyword evidence="2" id="KW-0472">Membrane</keyword>
<dbReference type="EMBL" id="CP059572">
    <property type="protein sequence ID" value="QXJ25079.1"/>
    <property type="molecule type" value="Genomic_DNA"/>
</dbReference>
<organism evidence="3 4">
    <name type="scientific">Actinomadura graeca</name>
    <dbReference type="NCBI Taxonomy" id="2750812"/>
    <lineage>
        <taxon>Bacteria</taxon>
        <taxon>Bacillati</taxon>
        <taxon>Actinomycetota</taxon>
        <taxon>Actinomycetes</taxon>
        <taxon>Streptosporangiales</taxon>
        <taxon>Thermomonosporaceae</taxon>
        <taxon>Actinomadura</taxon>
    </lineage>
</organism>
<feature type="region of interest" description="Disordered" evidence="1">
    <location>
        <begin position="213"/>
        <end position="304"/>
    </location>
</feature>
<accession>A0ABX8R1Z2</accession>
<feature type="transmembrane region" description="Helical" evidence="2">
    <location>
        <begin position="99"/>
        <end position="118"/>
    </location>
</feature>